<keyword evidence="2" id="KW-1185">Reference proteome</keyword>
<dbReference type="RefSeq" id="WP_004653798.1">
    <property type="nucleotide sequence ID" value="NZ_KB849179.1"/>
</dbReference>
<dbReference type="Proteomes" id="UP000013034">
    <property type="component" value="Unassembled WGS sequence"/>
</dbReference>
<evidence type="ECO:0000313" key="2">
    <source>
        <dbReference type="Proteomes" id="UP000013034"/>
    </source>
</evidence>
<sequence>MLNKYQALATRAWVNGNKVIVETETIKGHTYAFYFHHSKGIEKEFYKERNAFEFDFIPLENCITTVSFFYKDIQTGKAERVDKKYSYNKDRNTLYEFEPKIIEETDGHLIEEYNIDSDVTFIVFSPAGCDKKSVTFGLYFLINKGFNLISCKHDDNFFQTLSFERFKNLVSPLIQGKKVFLYGSSLGAYASIYFAGAVNGTAIAAAPRNPYHPELRSHKINYDHLEFTHSCLSKVQQTTENVYVFLDKYDVTDMYFYSTVIQPYYKKISLFSVDYAGHEVLIHLNRTHQLSDLISNIVFNDKIEINPELESEYTLLGRIRIFYQLERYRDVEMLSNRILSSSEYSETSKNTANFYLNKLNSQSVLKA</sequence>
<proteinExistence type="predicted"/>
<accession>A0ABP2TMK3</accession>
<gene>
    <name evidence="1" type="ORF">F993_01648</name>
</gene>
<reference evidence="1 2" key="1">
    <citation type="submission" date="2013-02" db="EMBL/GenBank/DDBJ databases">
        <title>The Genome Sequence of Acinetobacter sp. NIPH 809.</title>
        <authorList>
            <consortium name="The Broad Institute Genome Sequencing Platform"/>
            <consortium name="The Broad Institute Genome Sequencing Center for Infectious Disease"/>
            <person name="Cerqueira G."/>
            <person name="Feldgarden M."/>
            <person name="Courvalin P."/>
            <person name="Perichon B."/>
            <person name="Grillot-Courvalin C."/>
            <person name="Clermont D."/>
            <person name="Rocha E."/>
            <person name="Yoon E.-J."/>
            <person name="Nemec A."/>
            <person name="Walker B."/>
            <person name="Young S.K."/>
            <person name="Zeng Q."/>
            <person name="Gargeya S."/>
            <person name="Fitzgerald M."/>
            <person name="Haas B."/>
            <person name="Abouelleil A."/>
            <person name="Alvarado L."/>
            <person name="Arachchi H.M."/>
            <person name="Berlin A.M."/>
            <person name="Chapman S.B."/>
            <person name="Dewar J."/>
            <person name="Goldberg J."/>
            <person name="Griggs A."/>
            <person name="Gujja S."/>
            <person name="Hansen M."/>
            <person name="Howarth C."/>
            <person name="Imamovic A."/>
            <person name="Larimer J."/>
            <person name="McCowan C."/>
            <person name="Murphy C."/>
            <person name="Neiman D."/>
            <person name="Pearson M."/>
            <person name="Priest M."/>
            <person name="Roberts A."/>
            <person name="Saif S."/>
            <person name="Shea T."/>
            <person name="Sisk P."/>
            <person name="Sykes S."/>
            <person name="Wortman J."/>
            <person name="Nusbaum C."/>
            <person name="Birren B."/>
        </authorList>
    </citation>
    <scope>NUCLEOTIDE SEQUENCE [LARGE SCALE GENOMIC DNA]</scope>
    <source>
        <strain evidence="1 2">NIPH 809</strain>
    </source>
</reference>
<organism evidence="1 2">
    <name type="scientific">Acinetobacter proteolyticus</name>
    <dbReference type="NCBI Taxonomy" id="1776741"/>
    <lineage>
        <taxon>Bacteria</taxon>
        <taxon>Pseudomonadati</taxon>
        <taxon>Pseudomonadota</taxon>
        <taxon>Gammaproteobacteria</taxon>
        <taxon>Moraxellales</taxon>
        <taxon>Moraxellaceae</taxon>
        <taxon>Acinetobacter</taxon>
    </lineage>
</organism>
<protein>
    <submittedName>
        <fullName evidence="1">Uncharacterized protein</fullName>
    </submittedName>
</protein>
<dbReference type="EMBL" id="APOI01000015">
    <property type="protein sequence ID" value="ENU23495.1"/>
    <property type="molecule type" value="Genomic_DNA"/>
</dbReference>
<comment type="caution">
    <text evidence="1">The sequence shown here is derived from an EMBL/GenBank/DDBJ whole genome shotgun (WGS) entry which is preliminary data.</text>
</comment>
<name>A0ABP2TMK3_9GAMM</name>
<evidence type="ECO:0000313" key="1">
    <source>
        <dbReference type="EMBL" id="ENU23495.1"/>
    </source>
</evidence>